<dbReference type="AlphaFoldDB" id="A0A9W7Y7E7"/>
<evidence type="ECO:0000256" key="2">
    <source>
        <dbReference type="ARBA" id="ARBA00022670"/>
    </source>
</evidence>
<dbReference type="PANTHER" id="PTHR11010:SF38">
    <property type="entry name" value="LYSOSOMAL PRO-X CARBOXYPEPTIDASE"/>
    <property type="match status" value="1"/>
</dbReference>
<gene>
    <name evidence="7" type="ORF">LPJ53_000545</name>
</gene>
<comment type="caution">
    <text evidence="7">The sequence shown here is derived from an EMBL/GenBank/DDBJ whole genome shotgun (WGS) entry which is preliminary data.</text>
</comment>
<keyword evidence="5" id="KW-0325">Glycoprotein</keyword>
<name>A0A9W7Y7E7_9FUNG</name>
<reference evidence="7" key="1">
    <citation type="submission" date="2022-07" db="EMBL/GenBank/DDBJ databases">
        <title>Phylogenomic reconstructions and comparative analyses of Kickxellomycotina fungi.</title>
        <authorList>
            <person name="Reynolds N.K."/>
            <person name="Stajich J.E."/>
            <person name="Barry K."/>
            <person name="Grigoriev I.V."/>
            <person name="Crous P."/>
            <person name="Smith M.E."/>
        </authorList>
    </citation>
    <scope>NUCLEOTIDE SEQUENCE</scope>
    <source>
        <strain evidence="7">NBRC 32514</strain>
    </source>
</reference>
<dbReference type="InterPro" id="IPR042269">
    <property type="entry name" value="Ser_carbopepase_S28_SKS"/>
</dbReference>
<feature type="chain" id="PRO_5040979088" description="Peptidase S28" evidence="6">
    <location>
        <begin position="19"/>
        <end position="475"/>
    </location>
</feature>
<dbReference type="SUPFAM" id="SSF53474">
    <property type="entry name" value="alpha/beta-Hydrolases"/>
    <property type="match status" value="1"/>
</dbReference>
<dbReference type="InterPro" id="IPR029058">
    <property type="entry name" value="AB_hydrolase_fold"/>
</dbReference>
<evidence type="ECO:0000256" key="6">
    <source>
        <dbReference type="SAM" id="SignalP"/>
    </source>
</evidence>
<keyword evidence="8" id="KW-1185">Reference proteome</keyword>
<evidence type="ECO:0000313" key="8">
    <source>
        <dbReference type="Proteomes" id="UP001149813"/>
    </source>
</evidence>
<dbReference type="GO" id="GO:0008239">
    <property type="term" value="F:dipeptidyl-peptidase activity"/>
    <property type="evidence" value="ECO:0007669"/>
    <property type="project" value="TreeGrafter"/>
</dbReference>
<dbReference type="Pfam" id="PF05577">
    <property type="entry name" value="Peptidase_S28"/>
    <property type="match status" value="1"/>
</dbReference>
<evidence type="ECO:0000256" key="4">
    <source>
        <dbReference type="ARBA" id="ARBA00022801"/>
    </source>
</evidence>
<keyword evidence="3 6" id="KW-0732">Signal</keyword>
<feature type="signal peptide" evidence="6">
    <location>
        <begin position="1"/>
        <end position="18"/>
    </location>
</feature>
<dbReference type="GO" id="GO:0006508">
    <property type="term" value="P:proteolysis"/>
    <property type="evidence" value="ECO:0007669"/>
    <property type="project" value="UniProtKB-KW"/>
</dbReference>
<protein>
    <recommendedName>
        <fullName evidence="9">Peptidase S28</fullName>
    </recommendedName>
</protein>
<keyword evidence="4" id="KW-0378">Hydrolase</keyword>
<dbReference type="PANTHER" id="PTHR11010">
    <property type="entry name" value="PROTEASE S28 PRO-X CARBOXYPEPTIDASE-RELATED"/>
    <property type="match status" value="1"/>
</dbReference>
<dbReference type="EMBL" id="JANBOJ010000008">
    <property type="protein sequence ID" value="KAJ1725318.1"/>
    <property type="molecule type" value="Genomic_DNA"/>
</dbReference>
<evidence type="ECO:0000313" key="7">
    <source>
        <dbReference type="EMBL" id="KAJ1725318.1"/>
    </source>
</evidence>
<accession>A0A9W7Y7E7</accession>
<dbReference type="InterPro" id="IPR008758">
    <property type="entry name" value="Peptidase_S28"/>
</dbReference>
<evidence type="ECO:0000256" key="3">
    <source>
        <dbReference type="ARBA" id="ARBA00022729"/>
    </source>
</evidence>
<evidence type="ECO:0000256" key="1">
    <source>
        <dbReference type="ARBA" id="ARBA00011079"/>
    </source>
</evidence>
<sequence length="475" mass="52193">MRFTVSLSLISIAAVAKCLPSLVTDDSASIPPSSTVFQFSQPVDHFGLNDDVWQQQYQLNATFYKPGGPIFVVTPGESAVSNSYTDGSYFNNLAQEVNGMVVAVEHRFYGKSNPMPDLSGPSLKYHTIDNVLEDFASFIRAARTAPGDVFPFAVSPDSKVIFGGGSYAGAIAAWMRAKYPSLVDGAWASSAVVQYRLENYQLEQSWGKHLAALGCATGMSQAVNQLDAVLLSDNQTAIDEIQSLFGSPSLTPRDFAGLITSLIGVAAMYPNYEGIDYTQNTVCSYFDGQRSDLDSFAWAVRDIISSLGLTQQAMTQMADTSLNWDNYALGQSGRVWYYQECAWYGNWQITAPEDTGLAPYHSRLVDLTYYEPNCRNKFGSDMPEHADSDGFNQKWFGMLKNATNIYYTVGSLDLWRGSTVVPWDGDSLPNTDVSPIYLMDGATHSQDVAHPWSDDLESVKDARNVGLALVKKWIA</sequence>
<comment type="similarity">
    <text evidence="1">Belongs to the peptidase S28 family.</text>
</comment>
<proteinExistence type="inferred from homology"/>
<dbReference type="GO" id="GO:0070008">
    <property type="term" value="F:serine-type exopeptidase activity"/>
    <property type="evidence" value="ECO:0007669"/>
    <property type="project" value="InterPro"/>
</dbReference>
<dbReference type="Gene3D" id="3.40.50.1820">
    <property type="entry name" value="alpha/beta hydrolase"/>
    <property type="match status" value="1"/>
</dbReference>
<dbReference type="Gene3D" id="1.20.120.980">
    <property type="entry name" value="Serine carboxypeptidase S28, SKS domain"/>
    <property type="match status" value="1"/>
</dbReference>
<evidence type="ECO:0008006" key="9">
    <source>
        <dbReference type="Google" id="ProtNLM"/>
    </source>
</evidence>
<dbReference type="Proteomes" id="UP001149813">
    <property type="component" value="Unassembled WGS sequence"/>
</dbReference>
<keyword evidence="2" id="KW-0645">Protease</keyword>
<organism evidence="7 8">
    <name type="scientific">Coemansia erecta</name>
    <dbReference type="NCBI Taxonomy" id="147472"/>
    <lineage>
        <taxon>Eukaryota</taxon>
        <taxon>Fungi</taxon>
        <taxon>Fungi incertae sedis</taxon>
        <taxon>Zoopagomycota</taxon>
        <taxon>Kickxellomycotina</taxon>
        <taxon>Kickxellomycetes</taxon>
        <taxon>Kickxellales</taxon>
        <taxon>Kickxellaceae</taxon>
        <taxon>Coemansia</taxon>
    </lineage>
</organism>
<dbReference type="OrthoDB" id="1735038at2759"/>
<evidence type="ECO:0000256" key="5">
    <source>
        <dbReference type="ARBA" id="ARBA00023180"/>
    </source>
</evidence>